<accession>A0A504XQ72</accession>
<gene>
    <name evidence="2" type="ORF">CGC21_29455</name>
</gene>
<dbReference type="Proteomes" id="UP000318447">
    <property type="component" value="Unassembled WGS sequence"/>
</dbReference>
<protein>
    <submittedName>
        <fullName evidence="2">Uncharacterized protein</fullName>
    </submittedName>
</protein>
<sequence>MQECERCAHELSSTAGMAYRIRPKHPEAGRARLMDEKGAKRLDTDQPHSACARSMRHPLHVTGWADEAQTPEASRQHRELHQRGLSEGPGLRLANLLPELIWHAPRPIPYYPHGRRHRHRPRAGPWTRPAQVKACSSRKAAWRRSRSTYLTKG</sequence>
<feature type="compositionally biased region" description="Basic and acidic residues" evidence="1">
    <location>
        <begin position="35"/>
        <end position="46"/>
    </location>
</feature>
<organism evidence="2 3">
    <name type="scientific">Leishmania donovani</name>
    <dbReference type="NCBI Taxonomy" id="5661"/>
    <lineage>
        <taxon>Eukaryota</taxon>
        <taxon>Discoba</taxon>
        <taxon>Euglenozoa</taxon>
        <taxon>Kinetoplastea</taxon>
        <taxon>Metakinetoplastina</taxon>
        <taxon>Trypanosomatida</taxon>
        <taxon>Trypanosomatidae</taxon>
        <taxon>Leishmaniinae</taxon>
        <taxon>Leishmania</taxon>
    </lineage>
</organism>
<feature type="region of interest" description="Disordered" evidence="1">
    <location>
        <begin position="35"/>
        <end position="89"/>
    </location>
</feature>
<evidence type="ECO:0000313" key="3">
    <source>
        <dbReference type="Proteomes" id="UP000318447"/>
    </source>
</evidence>
<comment type="caution">
    <text evidence="2">The sequence shown here is derived from an EMBL/GenBank/DDBJ whole genome shotgun (WGS) entry which is preliminary data.</text>
</comment>
<reference evidence="3" key="1">
    <citation type="submission" date="2019-02" db="EMBL/GenBank/DDBJ databases">
        <title>FDA dAtabase for Regulatory Grade micrObial Sequences (FDA-ARGOS): Supporting development and validation of Infectious Disease Dx tests.</title>
        <authorList>
            <person name="Duncan R."/>
            <person name="Fisher C."/>
            <person name="Tallon L."/>
            <person name="Sadzewicz L."/>
            <person name="Sengamalay N."/>
            <person name="Ott S."/>
            <person name="Godinez A."/>
            <person name="Nagaraj S."/>
            <person name="Vavikolanu K."/>
            <person name="Nadendla S."/>
            <person name="Aluvathingal J."/>
            <person name="Sichtig H."/>
        </authorList>
    </citation>
    <scope>NUCLEOTIDE SEQUENCE [LARGE SCALE GENOMIC DNA]</scope>
    <source>
        <strain evidence="3">FDAARGOS_361</strain>
    </source>
</reference>
<dbReference type="EMBL" id="RHLC01000023">
    <property type="protein sequence ID" value="TPP49925.1"/>
    <property type="molecule type" value="Genomic_DNA"/>
</dbReference>
<dbReference type="AlphaFoldDB" id="A0A504XQ72"/>
<feature type="compositionally biased region" description="Basic and acidic residues" evidence="1">
    <location>
        <begin position="74"/>
        <end position="84"/>
    </location>
</feature>
<evidence type="ECO:0000256" key="1">
    <source>
        <dbReference type="SAM" id="MobiDB-lite"/>
    </source>
</evidence>
<evidence type="ECO:0000313" key="2">
    <source>
        <dbReference type="EMBL" id="TPP49925.1"/>
    </source>
</evidence>
<proteinExistence type="predicted"/>
<name>A0A504XQ72_LEIDO</name>